<geneLocation type="plasmid" evidence="4 5">
    <name>unnamed4</name>
</geneLocation>
<dbReference type="InterPro" id="IPR017819">
    <property type="entry name" value="Plasmid_partition_RepB"/>
</dbReference>
<reference evidence="4 5" key="1">
    <citation type="submission" date="2017-08" db="EMBL/GenBank/DDBJ databases">
        <title>Complete genome sequence of Gluconacetobacter saccharivorans CV1 isolated from Fermented Vinegar.</title>
        <authorList>
            <person name="Kim S.-Y."/>
        </authorList>
    </citation>
    <scope>NUCLEOTIDE SEQUENCE [LARGE SCALE GENOMIC DNA]</scope>
    <source>
        <strain evidence="4 5">CV1</strain>
        <plasmid evidence="4 5">unnamed4</plasmid>
    </source>
</reference>
<evidence type="ECO:0000256" key="1">
    <source>
        <dbReference type="ARBA" id="ARBA00006295"/>
    </source>
</evidence>
<dbReference type="Proteomes" id="UP000264120">
    <property type="component" value="Plasmid unnamed4"/>
</dbReference>
<dbReference type="Gene3D" id="3.90.1530.30">
    <property type="match status" value="1"/>
</dbReference>
<accession>A0A347WHD2</accession>
<sequence length="359" mass="39623">MARKHTLMGLTTPKLTAVNHDKADVTSASGAPSGAYRSRGALGAVTRSIDNLAARAEAAASLQKVLSTGQTMVELDTQAVDRSSIQDRMSAGDRDESYDLLKESISDTGQLTPILVRPHPNLPDRYQAAFGHRRLRACHELGIRVKAIVRDLSDEELFIAQGQENAVREDLTFFERARFAVQLNQNGYDRQVLTAALGVDKTLLSRMLSIARAIPEQLAISMGPCPGVGRTRWQELADRLSNSTLRDRIDKAVQTPEFKAESSAGRFQLLYDISLEEDAFPTKSQTKSERKAPADKKRSPAWQSPDGNQSVILSISKKKSTLQINHTTDPGFSEFIVSRLSDLYSDYYQDKPVTSESDP</sequence>
<evidence type="ECO:0000256" key="2">
    <source>
        <dbReference type="SAM" id="MobiDB-lite"/>
    </source>
</evidence>
<dbReference type="SUPFAM" id="SSF110849">
    <property type="entry name" value="ParB/Sulfiredoxin"/>
    <property type="match status" value="1"/>
</dbReference>
<dbReference type="InterPro" id="IPR050336">
    <property type="entry name" value="Chromosome_partition/occlusion"/>
</dbReference>
<proteinExistence type="inferred from homology"/>
<dbReference type="InterPro" id="IPR037972">
    <property type="entry name" value="RepB_N"/>
</dbReference>
<evidence type="ECO:0000259" key="3">
    <source>
        <dbReference type="SMART" id="SM00470"/>
    </source>
</evidence>
<dbReference type="NCBIfam" id="TIGR00180">
    <property type="entry name" value="parB_part"/>
    <property type="match status" value="1"/>
</dbReference>
<dbReference type="GO" id="GO:0003677">
    <property type="term" value="F:DNA binding"/>
    <property type="evidence" value="ECO:0007669"/>
    <property type="project" value="InterPro"/>
</dbReference>
<dbReference type="EMBL" id="CP023040">
    <property type="protein sequence ID" value="AXY24275.1"/>
    <property type="molecule type" value="Genomic_DNA"/>
</dbReference>
<dbReference type="AlphaFoldDB" id="A0A347WHD2"/>
<dbReference type="CDD" id="cd16405">
    <property type="entry name" value="RepB_like_N"/>
    <property type="match status" value="1"/>
</dbReference>
<name>A0A347WHD2_9PROT</name>
<dbReference type="Pfam" id="PF02195">
    <property type="entry name" value="ParB_N"/>
    <property type="match status" value="1"/>
</dbReference>
<protein>
    <submittedName>
        <fullName evidence="4">Chromosome-partitioning protein Spo0J</fullName>
    </submittedName>
</protein>
<dbReference type="SMART" id="SM00470">
    <property type="entry name" value="ParB"/>
    <property type="match status" value="1"/>
</dbReference>
<keyword evidence="5" id="KW-1185">Reference proteome</keyword>
<feature type="compositionally biased region" description="Basic and acidic residues" evidence="2">
    <location>
        <begin position="286"/>
        <end position="298"/>
    </location>
</feature>
<dbReference type="Pfam" id="PF07506">
    <property type="entry name" value="RepB"/>
    <property type="match status" value="1"/>
</dbReference>
<evidence type="ECO:0000313" key="4">
    <source>
        <dbReference type="EMBL" id="AXY24275.1"/>
    </source>
</evidence>
<comment type="similarity">
    <text evidence="1">Belongs to the ParB family.</text>
</comment>
<keyword evidence="4" id="KW-0614">Plasmid</keyword>
<dbReference type="SUPFAM" id="SSF109709">
    <property type="entry name" value="KorB DNA-binding domain-like"/>
    <property type="match status" value="1"/>
</dbReference>
<organism evidence="4 5">
    <name type="scientific">Komagataeibacter saccharivorans</name>
    <dbReference type="NCBI Taxonomy" id="265959"/>
    <lineage>
        <taxon>Bacteria</taxon>
        <taxon>Pseudomonadati</taxon>
        <taxon>Pseudomonadota</taxon>
        <taxon>Alphaproteobacteria</taxon>
        <taxon>Acetobacterales</taxon>
        <taxon>Acetobacteraceae</taxon>
        <taxon>Komagataeibacter</taxon>
    </lineage>
</organism>
<feature type="domain" description="ParB-like N-terminal" evidence="3">
    <location>
        <begin position="73"/>
        <end position="166"/>
    </location>
</feature>
<gene>
    <name evidence="4" type="primary">spo0C</name>
    <name evidence="4" type="ORF">CD178_03531</name>
</gene>
<dbReference type="RefSeq" id="WP_118963897.1">
    <property type="nucleotide sequence ID" value="NZ_CP023040.1"/>
</dbReference>
<dbReference type="KEGG" id="ksc:CD178_03531"/>
<dbReference type="OrthoDB" id="7908920at2"/>
<evidence type="ECO:0000313" key="5">
    <source>
        <dbReference type="Proteomes" id="UP000264120"/>
    </source>
</evidence>
<feature type="region of interest" description="Disordered" evidence="2">
    <location>
        <begin position="281"/>
        <end position="309"/>
    </location>
</feature>
<dbReference type="InterPro" id="IPR004437">
    <property type="entry name" value="ParB/RepB/Spo0J"/>
</dbReference>
<dbReference type="GO" id="GO:0005694">
    <property type="term" value="C:chromosome"/>
    <property type="evidence" value="ECO:0007669"/>
    <property type="project" value="TreeGrafter"/>
</dbReference>
<dbReference type="PANTHER" id="PTHR33375:SF1">
    <property type="entry name" value="CHROMOSOME-PARTITIONING PROTEIN PARB-RELATED"/>
    <property type="match status" value="1"/>
</dbReference>
<dbReference type="GO" id="GO:0007059">
    <property type="term" value="P:chromosome segregation"/>
    <property type="evidence" value="ECO:0007669"/>
    <property type="project" value="TreeGrafter"/>
</dbReference>
<dbReference type="InterPro" id="IPR011111">
    <property type="entry name" value="Plasmid_RepB"/>
</dbReference>
<dbReference type="Gene3D" id="1.10.10.2830">
    <property type="match status" value="1"/>
</dbReference>
<dbReference type="NCBIfam" id="TIGR03454">
    <property type="entry name" value="partition_RepB"/>
    <property type="match status" value="1"/>
</dbReference>
<dbReference type="InterPro" id="IPR036086">
    <property type="entry name" value="ParB/Sulfiredoxin_sf"/>
</dbReference>
<dbReference type="InterPro" id="IPR003115">
    <property type="entry name" value="ParB_N"/>
</dbReference>
<dbReference type="PANTHER" id="PTHR33375">
    <property type="entry name" value="CHROMOSOME-PARTITIONING PROTEIN PARB-RELATED"/>
    <property type="match status" value="1"/>
</dbReference>